<dbReference type="Proteomes" id="UP001595632">
    <property type="component" value="Unassembled WGS sequence"/>
</dbReference>
<organism evidence="1 2">
    <name type="scientific">Psychromarinibacter halotolerans</name>
    <dbReference type="NCBI Taxonomy" id="1775175"/>
    <lineage>
        <taxon>Bacteria</taxon>
        <taxon>Pseudomonadati</taxon>
        <taxon>Pseudomonadota</taxon>
        <taxon>Alphaproteobacteria</taxon>
        <taxon>Rhodobacterales</taxon>
        <taxon>Paracoccaceae</taxon>
        <taxon>Psychromarinibacter</taxon>
    </lineage>
</organism>
<name>A0ABV7GP22_9RHOB</name>
<dbReference type="EMBL" id="JBHRTB010000010">
    <property type="protein sequence ID" value="MFC3141984.1"/>
    <property type="molecule type" value="Genomic_DNA"/>
</dbReference>
<evidence type="ECO:0008006" key="3">
    <source>
        <dbReference type="Google" id="ProtNLM"/>
    </source>
</evidence>
<gene>
    <name evidence="1" type="ORF">ACFOGP_04650</name>
</gene>
<protein>
    <recommendedName>
        <fullName evidence="3">Copper(I)-binding protein</fullName>
    </recommendedName>
</protein>
<sequence>MLGAFLILVMAGGVLVLSGLFRTAPPVTVTDAVLVPMGDGLALTLAIDNPGGPDRLLGVSTEAGRLPFMNAGGAEVLAIPAGAKPSLSMDGAHAMLTGLDDAEDGRLVPVTLDFEVAGSVATRARIDSAASMSHDESYVVPEDETAPTITLEAEAFDSGWLIRIATTDFTFDPDAVDAAHVPGAGHAHMYLNGLKLGRVFGGEYRIGILPPGTHSLRVALNTNDHRAYATADGPVSASVTLTAD</sequence>
<dbReference type="SUPFAM" id="SSF110087">
    <property type="entry name" value="DR1885-like metal-binding protein"/>
    <property type="match status" value="1"/>
</dbReference>
<comment type="caution">
    <text evidence="1">The sequence shown here is derived from an EMBL/GenBank/DDBJ whole genome shotgun (WGS) entry which is preliminary data.</text>
</comment>
<reference evidence="2" key="1">
    <citation type="journal article" date="2019" name="Int. J. Syst. Evol. Microbiol.">
        <title>The Global Catalogue of Microorganisms (GCM) 10K type strain sequencing project: providing services to taxonomists for standard genome sequencing and annotation.</title>
        <authorList>
            <consortium name="The Broad Institute Genomics Platform"/>
            <consortium name="The Broad Institute Genome Sequencing Center for Infectious Disease"/>
            <person name="Wu L."/>
            <person name="Ma J."/>
        </authorList>
    </citation>
    <scope>NUCLEOTIDE SEQUENCE [LARGE SCALE GENOMIC DNA]</scope>
    <source>
        <strain evidence="2">KCTC 52366</strain>
    </source>
</reference>
<dbReference type="Gene3D" id="2.60.40.1890">
    <property type="entry name" value="PCu(A)C copper chaperone"/>
    <property type="match status" value="1"/>
</dbReference>
<dbReference type="InterPro" id="IPR007410">
    <property type="entry name" value="LpqE-like"/>
</dbReference>
<evidence type="ECO:0000313" key="1">
    <source>
        <dbReference type="EMBL" id="MFC3141984.1"/>
    </source>
</evidence>
<dbReference type="RefSeq" id="WP_275631771.1">
    <property type="nucleotide sequence ID" value="NZ_JARGYD010000002.1"/>
</dbReference>
<proteinExistence type="predicted"/>
<accession>A0ABV7GP22</accession>
<keyword evidence="2" id="KW-1185">Reference proteome</keyword>
<dbReference type="Pfam" id="PF04314">
    <property type="entry name" value="PCuAC"/>
    <property type="match status" value="1"/>
</dbReference>
<dbReference type="InterPro" id="IPR036182">
    <property type="entry name" value="PCuAC_sf"/>
</dbReference>
<evidence type="ECO:0000313" key="2">
    <source>
        <dbReference type="Proteomes" id="UP001595632"/>
    </source>
</evidence>